<dbReference type="AlphaFoldDB" id="A0AAP0QF00"/>
<dbReference type="PANTHER" id="PTHR20661">
    <property type="entry name" value="PHOSPHATIDYLINOSITOL-GLYCAN BIOSYNTHESIS CLASS W PROTEIN"/>
    <property type="match status" value="1"/>
</dbReference>
<proteinExistence type="predicted"/>
<keyword evidence="7" id="KW-1185">Reference proteome</keyword>
<feature type="transmembrane region" description="Helical" evidence="5">
    <location>
        <begin position="61"/>
        <end position="83"/>
    </location>
</feature>
<evidence type="ECO:0000313" key="6">
    <source>
        <dbReference type="EMBL" id="KAK9187218.1"/>
    </source>
</evidence>
<feature type="transmembrane region" description="Helical" evidence="5">
    <location>
        <begin position="98"/>
        <end position="119"/>
    </location>
</feature>
<dbReference type="GO" id="GO:0072659">
    <property type="term" value="P:protein localization to plasma membrane"/>
    <property type="evidence" value="ECO:0007669"/>
    <property type="project" value="TreeGrafter"/>
</dbReference>
<dbReference type="GO" id="GO:0006506">
    <property type="term" value="P:GPI anchor biosynthetic process"/>
    <property type="evidence" value="ECO:0007669"/>
    <property type="project" value="InterPro"/>
</dbReference>
<reference evidence="6 7" key="1">
    <citation type="submission" date="2024-05" db="EMBL/GenBank/DDBJ databases">
        <title>Haplotype-resolved chromosome-level genome assembly of Huyou (Citrus changshanensis).</title>
        <authorList>
            <person name="Miao C."/>
            <person name="Chen W."/>
            <person name="Wu Y."/>
            <person name="Wang L."/>
            <person name="Zhao S."/>
            <person name="Grierson D."/>
            <person name="Xu C."/>
            <person name="Chen K."/>
        </authorList>
    </citation>
    <scope>NUCLEOTIDE SEQUENCE [LARGE SCALE GENOMIC DNA]</scope>
    <source>
        <strain evidence="6">01-14</strain>
        <tissue evidence="6">Leaf</tissue>
    </source>
</reference>
<dbReference type="EMBL" id="JBCGBO010000007">
    <property type="protein sequence ID" value="KAK9187218.1"/>
    <property type="molecule type" value="Genomic_DNA"/>
</dbReference>
<evidence type="ECO:0000256" key="5">
    <source>
        <dbReference type="SAM" id="Phobius"/>
    </source>
</evidence>
<sequence length="168" mass="19538">MCNLAYVTWIASLNLQLIGGFMLTDYIPGSKISALEEAFNRNLLASFVLVSKTSCYSHRKLCMFHVFLLISKVCGLFSVFVIYTGKYFHWVGKLNDRYPIYLNNLSHFFVAWLHFLCVHDHWNCRLLWHSVKILVGLLLLLWNPCETRMQSGPVVKSTWRCTCRYSSS</sequence>
<evidence type="ECO:0000313" key="7">
    <source>
        <dbReference type="Proteomes" id="UP001428341"/>
    </source>
</evidence>
<dbReference type="Proteomes" id="UP001428341">
    <property type="component" value="Unassembled WGS sequence"/>
</dbReference>
<evidence type="ECO:0000256" key="2">
    <source>
        <dbReference type="ARBA" id="ARBA00022692"/>
    </source>
</evidence>
<comment type="subcellular location">
    <subcellularLocation>
        <location evidence="1">Membrane</location>
        <topology evidence="1">Multi-pass membrane protein</topology>
    </subcellularLocation>
</comment>
<evidence type="ECO:0000256" key="3">
    <source>
        <dbReference type="ARBA" id="ARBA00022989"/>
    </source>
</evidence>
<evidence type="ECO:0000256" key="1">
    <source>
        <dbReference type="ARBA" id="ARBA00004141"/>
    </source>
</evidence>
<accession>A0AAP0QF00</accession>
<gene>
    <name evidence="6" type="ORF">WN944_018610</name>
</gene>
<keyword evidence="2 5" id="KW-0812">Transmembrane</keyword>
<comment type="caution">
    <text evidence="6">The sequence shown here is derived from an EMBL/GenBank/DDBJ whole genome shotgun (WGS) entry which is preliminary data.</text>
</comment>
<evidence type="ECO:0000256" key="4">
    <source>
        <dbReference type="ARBA" id="ARBA00023136"/>
    </source>
</evidence>
<dbReference type="GO" id="GO:0005783">
    <property type="term" value="C:endoplasmic reticulum"/>
    <property type="evidence" value="ECO:0007669"/>
    <property type="project" value="TreeGrafter"/>
</dbReference>
<dbReference type="GO" id="GO:0032216">
    <property type="term" value="F:glucosaminyl-phosphatidylinositol O-acyltransferase activity"/>
    <property type="evidence" value="ECO:0007669"/>
    <property type="project" value="TreeGrafter"/>
</dbReference>
<protein>
    <submittedName>
        <fullName evidence="6">Uncharacterized protein</fullName>
    </submittedName>
</protein>
<dbReference type="GO" id="GO:0016020">
    <property type="term" value="C:membrane"/>
    <property type="evidence" value="ECO:0007669"/>
    <property type="project" value="UniProtKB-SubCell"/>
</dbReference>
<organism evidence="6 7">
    <name type="scientific">Citrus x changshan-huyou</name>
    <dbReference type="NCBI Taxonomy" id="2935761"/>
    <lineage>
        <taxon>Eukaryota</taxon>
        <taxon>Viridiplantae</taxon>
        <taxon>Streptophyta</taxon>
        <taxon>Embryophyta</taxon>
        <taxon>Tracheophyta</taxon>
        <taxon>Spermatophyta</taxon>
        <taxon>Magnoliopsida</taxon>
        <taxon>eudicotyledons</taxon>
        <taxon>Gunneridae</taxon>
        <taxon>Pentapetalae</taxon>
        <taxon>rosids</taxon>
        <taxon>malvids</taxon>
        <taxon>Sapindales</taxon>
        <taxon>Rutaceae</taxon>
        <taxon>Aurantioideae</taxon>
        <taxon>Citrus</taxon>
    </lineage>
</organism>
<dbReference type="PANTHER" id="PTHR20661:SF0">
    <property type="entry name" value="PHOSPHATIDYLINOSITOL-GLYCAN BIOSYNTHESIS CLASS W PROTEIN"/>
    <property type="match status" value="1"/>
</dbReference>
<keyword evidence="4 5" id="KW-0472">Membrane</keyword>
<dbReference type="InterPro" id="IPR009447">
    <property type="entry name" value="PIGW/GWT1"/>
</dbReference>
<name>A0AAP0QF00_9ROSI</name>
<keyword evidence="3 5" id="KW-1133">Transmembrane helix</keyword>